<evidence type="ECO:0000259" key="1">
    <source>
        <dbReference type="Pfam" id="PF02746"/>
    </source>
</evidence>
<dbReference type="InterPro" id="IPR013341">
    <property type="entry name" value="Mandelate_racemase_N_dom"/>
</dbReference>
<dbReference type="PROSITE" id="PS00908">
    <property type="entry name" value="MR_MLE_1"/>
    <property type="match status" value="1"/>
</dbReference>
<dbReference type="AlphaFoldDB" id="A0A382I739"/>
<evidence type="ECO:0000313" key="2">
    <source>
        <dbReference type="EMBL" id="SVB94501.1"/>
    </source>
</evidence>
<dbReference type="SUPFAM" id="SSF54826">
    <property type="entry name" value="Enolase N-terminal domain-like"/>
    <property type="match status" value="1"/>
</dbReference>
<feature type="domain" description="Mandelate racemase/muconate lactonizing enzyme N-terminal" evidence="1">
    <location>
        <begin position="26"/>
        <end position="124"/>
    </location>
</feature>
<proteinExistence type="predicted"/>
<organism evidence="2">
    <name type="scientific">marine metagenome</name>
    <dbReference type="NCBI Taxonomy" id="408172"/>
    <lineage>
        <taxon>unclassified sequences</taxon>
        <taxon>metagenomes</taxon>
        <taxon>ecological metagenomes</taxon>
    </lineage>
</organism>
<accession>A0A382I739</accession>
<name>A0A382I739_9ZZZZ</name>
<dbReference type="InterPro" id="IPR034593">
    <property type="entry name" value="DgoD-like"/>
</dbReference>
<dbReference type="Gene3D" id="3.30.390.10">
    <property type="entry name" value="Enolase-like, N-terminal domain"/>
    <property type="match status" value="1"/>
</dbReference>
<gene>
    <name evidence="2" type="ORF">METZ01_LOCUS247355</name>
</gene>
<sequence>MKITNIEPIIVSVPYKHRETSTRVQRDGVTAVLIKITTDTNIVGWGESCPGPNVESIYQIIVSTIPLFTGRNPFDREAIAQDFFATAHWFHREMSGNFAFAGIDMALWDIFGKACQQPIYNLFGG</sequence>
<protein>
    <recommendedName>
        <fullName evidence="1">Mandelate racemase/muconate lactonizing enzyme N-terminal domain-containing protein</fullName>
    </recommendedName>
</protein>
<dbReference type="EMBL" id="UINC01065153">
    <property type="protein sequence ID" value="SVB94501.1"/>
    <property type="molecule type" value="Genomic_DNA"/>
</dbReference>
<dbReference type="PANTHER" id="PTHR48080">
    <property type="entry name" value="D-GALACTONATE DEHYDRATASE-RELATED"/>
    <property type="match status" value="1"/>
</dbReference>
<dbReference type="InterPro" id="IPR018110">
    <property type="entry name" value="Mandel_Rmase/mucon_lact_enz_CS"/>
</dbReference>
<reference evidence="2" key="1">
    <citation type="submission" date="2018-05" db="EMBL/GenBank/DDBJ databases">
        <authorList>
            <person name="Lanie J.A."/>
            <person name="Ng W.-L."/>
            <person name="Kazmierczak K.M."/>
            <person name="Andrzejewski T.M."/>
            <person name="Davidsen T.M."/>
            <person name="Wayne K.J."/>
            <person name="Tettelin H."/>
            <person name="Glass J.I."/>
            <person name="Rusch D."/>
            <person name="Podicherti R."/>
            <person name="Tsui H.-C.T."/>
            <person name="Winkler M.E."/>
        </authorList>
    </citation>
    <scope>NUCLEOTIDE SEQUENCE</scope>
</reference>
<feature type="non-terminal residue" evidence="2">
    <location>
        <position position="125"/>
    </location>
</feature>
<dbReference type="Pfam" id="PF02746">
    <property type="entry name" value="MR_MLE_N"/>
    <property type="match status" value="1"/>
</dbReference>
<dbReference type="InterPro" id="IPR029017">
    <property type="entry name" value="Enolase-like_N"/>
</dbReference>
<dbReference type="GO" id="GO:0009063">
    <property type="term" value="P:amino acid catabolic process"/>
    <property type="evidence" value="ECO:0007669"/>
    <property type="project" value="InterPro"/>
</dbReference>